<evidence type="ECO:0000313" key="1">
    <source>
        <dbReference type="EnsemblMetazoa" id="MESCA008884-PA"/>
    </source>
</evidence>
<accession>T1GYF7</accession>
<reference evidence="1" key="2">
    <citation type="submission" date="2015-06" db="UniProtKB">
        <authorList>
            <consortium name="EnsemblMetazoa"/>
        </authorList>
    </citation>
    <scope>IDENTIFICATION</scope>
</reference>
<keyword evidence="2" id="KW-1185">Reference proteome</keyword>
<dbReference type="EMBL" id="CAQQ02081734">
    <property type="status" value="NOT_ANNOTATED_CDS"/>
    <property type="molecule type" value="Genomic_DNA"/>
</dbReference>
<reference evidence="2" key="1">
    <citation type="submission" date="2013-02" db="EMBL/GenBank/DDBJ databases">
        <authorList>
            <person name="Hughes D."/>
        </authorList>
    </citation>
    <scope>NUCLEOTIDE SEQUENCE</scope>
    <source>
        <strain>Durham</strain>
        <strain evidence="2">NC isolate 2 -- Noor lab</strain>
    </source>
</reference>
<sequence>MEFKEEFEESDDFKFLYCSDSDQEKVQIKQEDTVINYEDFFDIKTEVRTEIDDSSKELFQQTQNRATLNIDDNSKKNLKV</sequence>
<protein>
    <submittedName>
        <fullName evidence="1">Uncharacterized protein</fullName>
    </submittedName>
</protein>
<dbReference type="HOGENOM" id="CLU_2596956_0_0_1"/>
<dbReference type="Proteomes" id="UP000015102">
    <property type="component" value="Unassembled WGS sequence"/>
</dbReference>
<organism evidence="1 2">
    <name type="scientific">Megaselia scalaris</name>
    <name type="common">Humpbacked fly</name>
    <name type="synonym">Phora scalaris</name>
    <dbReference type="NCBI Taxonomy" id="36166"/>
    <lineage>
        <taxon>Eukaryota</taxon>
        <taxon>Metazoa</taxon>
        <taxon>Ecdysozoa</taxon>
        <taxon>Arthropoda</taxon>
        <taxon>Hexapoda</taxon>
        <taxon>Insecta</taxon>
        <taxon>Pterygota</taxon>
        <taxon>Neoptera</taxon>
        <taxon>Endopterygota</taxon>
        <taxon>Diptera</taxon>
        <taxon>Brachycera</taxon>
        <taxon>Muscomorpha</taxon>
        <taxon>Platypezoidea</taxon>
        <taxon>Phoridae</taxon>
        <taxon>Megaseliini</taxon>
        <taxon>Megaselia</taxon>
    </lineage>
</organism>
<dbReference type="AlphaFoldDB" id="T1GYF7"/>
<dbReference type="EnsemblMetazoa" id="MESCA008884-RA">
    <property type="protein sequence ID" value="MESCA008884-PA"/>
    <property type="gene ID" value="MESCA008884"/>
</dbReference>
<name>T1GYF7_MEGSC</name>
<evidence type="ECO:0000313" key="2">
    <source>
        <dbReference type="Proteomes" id="UP000015102"/>
    </source>
</evidence>
<dbReference type="EMBL" id="CAQQ02081733">
    <property type="status" value="NOT_ANNOTATED_CDS"/>
    <property type="molecule type" value="Genomic_DNA"/>
</dbReference>
<proteinExistence type="predicted"/>